<dbReference type="KEGG" id="cbd:CBUD_1402"/>
<gene>
    <name evidence="2" type="ordered locus">CBUD_1402</name>
</gene>
<feature type="region of interest" description="Disordered" evidence="1">
    <location>
        <begin position="156"/>
        <end position="214"/>
    </location>
</feature>
<dbReference type="RefSeq" id="WP_011997069.1">
    <property type="nucleotide sequence ID" value="NC_009727.1"/>
</dbReference>
<proteinExistence type="predicted"/>
<evidence type="ECO:0000313" key="2">
    <source>
        <dbReference type="EMBL" id="ABS78449.2"/>
    </source>
</evidence>
<accession>A9KGB0</accession>
<organism evidence="2 3">
    <name type="scientific">Coxiella burnetii (strain Dugway 5J108-111)</name>
    <dbReference type="NCBI Taxonomy" id="434922"/>
    <lineage>
        <taxon>Bacteria</taxon>
        <taxon>Pseudomonadati</taxon>
        <taxon>Pseudomonadota</taxon>
        <taxon>Gammaproteobacteria</taxon>
        <taxon>Legionellales</taxon>
        <taxon>Coxiellaceae</taxon>
        <taxon>Coxiella</taxon>
    </lineage>
</organism>
<feature type="region of interest" description="Disordered" evidence="1">
    <location>
        <begin position="1"/>
        <end position="59"/>
    </location>
</feature>
<evidence type="ECO:0000313" key="3">
    <source>
        <dbReference type="Proteomes" id="UP000008555"/>
    </source>
</evidence>
<protein>
    <submittedName>
        <fullName evidence="2">Hypothetical cytosolic protein</fullName>
    </submittedName>
</protein>
<feature type="compositionally biased region" description="Basic and acidic residues" evidence="1">
    <location>
        <begin position="100"/>
        <end position="111"/>
    </location>
</feature>
<feature type="region of interest" description="Disordered" evidence="1">
    <location>
        <begin position="100"/>
        <end position="142"/>
    </location>
</feature>
<dbReference type="Proteomes" id="UP000008555">
    <property type="component" value="Chromosome"/>
</dbReference>
<feature type="compositionally biased region" description="Pro residues" evidence="1">
    <location>
        <begin position="174"/>
        <end position="201"/>
    </location>
</feature>
<reference evidence="2 3" key="1">
    <citation type="journal article" date="2009" name="Infect. Immun.">
        <title>Comparative genomics reveal extensive transposon-mediated genomic plasticity and diversity among potential effector proteins within the genus Coxiella.</title>
        <authorList>
            <person name="Beare P.A."/>
            <person name="Unsworth N."/>
            <person name="Andoh M."/>
            <person name="Voth D.E."/>
            <person name="Omsland A."/>
            <person name="Gilk S.D."/>
            <person name="Williams K.P."/>
            <person name="Sobral B.W."/>
            <person name="Kupko J.J.III."/>
            <person name="Porcella S.F."/>
            <person name="Samuel J.E."/>
            <person name="Heinzen R.A."/>
        </authorList>
    </citation>
    <scope>NUCLEOTIDE SEQUENCE [LARGE SCALE GENOMIC DNA]</scope>
    <source>
        <strain evidence="2 3">Dugway 5J108-111</strain>
    </source>
</reference>
<name>A9KGB0_COXBN</name>
<sequence length="214" mass="24414">MYKNGGYLMIRRKEEKYPKDSPSFSSENPLKTKRKQPSPTLGDESGLSMKGKESIEESGELVKRIRVLEKVLKEQQKKIKKLEKDLGNFSEMFNIRIEALEEKGLTQERNRARLRNRRREERQGNIQPLFPPPTPQLSPLAPLTAFPLGNQFLLPPQSPFSRSGLHHLTILSRPPAPPPPPPLPLPLPQPPIRPTPYPLPAFFPRLKTKPAKRS</sequence>
<dbReference type="EMBL" id="CP000733">
    <property type="protein sequence ID" value="ABS78449.2"/>
    <property type="molecule type" value="Genomic_DNA"/>
</dbReference>
<dbReference type="HOGENOM" id="CLU_1287043_0_0_6"/>
<feature type="compositionally biased region" description="Basic and acidic residues" evidence="1">
    <location>
        <begin position="50"/>
        <end position="59"/>
    </location>
</feature>
<dbReference type="AlphaFoldDB" id="A9KGB0"/>
<evidence type="ECO:0000256" key="1">
    <source>
        <dbReference type="SAM" id="MobiDB-lite"/>
    </source>
</evidence>